<dbReference type="KEGG" id="cit:107178043"/>
<proteinExistence type="inferred from homology"/>
<reference evidence="4 5" key="1">
    <citation type="submission" date="2014-04" db="EMBL/GenBank/DDBJ databases">
        <authorList>
            <consortium name="International Citrus Genome Consortium"/>
            <person name="Gmitter F."/>
            <person name="Chen C."/>
            <person name="Farmerie W."/>
            <person name="Harkins T."/>
            <person name="Desany B."/>
            <person name="Mohiuddin M."/>
            <person name="Kodira C."/>
            <person name="Borodovsky M."/>
            <person name="Lomsadze A."/>
            <person name="Burns P."/>
            <person name="Jenkins J."/>
            <person name="Prochnik S."/>
            <person name="Shu S."/>
            <person name="Chapman J."/>
            <person name="Pitluck S."/>
            <person name="Schmutz J."/>
            <person name="Rokhsar D."/>
        </authorList>
    </citation>
    <scope>NUCLEOTIDE SEQUENCE</scope>
</reference>
<keyword evidence="3" id="KW-0341">Growth regulation</keyword>
<evidence type="ECO:0000256" key="2">
    <source>
        <dbReference type="ARBA" id="ARBA00022473"/>
    </source>
</evidence>
<organism evidence="4 5">
    <name type="scientific">Citrus sinensis</name>
    <name type="common">Sweet orange</name>
    <name type="synonym">Citrus aurantium var. sinensis</name>
    <dbReference type="NCBI Taxonomy" id="2711"/>
    <lineage>
        <taxon>Eukaryota</taxon>
        <taxon>Viridiplantae</taxon>
        <taxon>Streptophyta</taxon>
        <taxon>Embryophyta</taxon>
        <taxon>Tracheophyta</taxon>
        <taxon>Spermatophyta</taxon>
        <taxon>Magnoliopsida</taxon>
        <taxon>eudicotyledons</taxon>
        <taxon>Gunneridae</taxon>
        <taxon>Pentapetalae</taxon>
        <taxon>rosids</taxon>
        <taxon>malvids</taxon>
        <taxon>Sapindales</taxon>
        <taxon>Rutaceae</taxon>
        <taxon>Aurantioideae</taxon>
        <taxon>Citrus</taxon>
    </lineage>
</organism>
<evidence type="ECO:0000313" key="5">
    <source>
        <dbReference type="Proteomes" id="UP000027120"/>
    </source>
</evidence>
<dbReference type="Pfam" id="PF02519">
    <property type="entry name" value="Auxin_inducible"/>
    <property type="match status" value="1"/>
</dbReference>
<accession>A0A067FLM1</accession>
<dbReference type="InterPro" id="IPR003676">
    <property type="entry name" value="SAUR_fam"/>
</dbReference>
<sequence length="125" mass="14118">MISTKKLIKLARKWQKLAAIRQKRIMSTIFKGDDAEKCYVKGHFIVYTVDHKRFVLPLVYLNNNVVQALLELAEEFGLPTNGPLTVLCDTAFMEYVVTLISHNVNEDAERPLLTLIAGSHRASSS</sequence>
<gene>
    <name evidence="4" type="ORF">CISIN_1g048122mg</name>
</gene>
<keyword evidence="2" id="KW-0217">Developmental protein</keyword>
<evidence type="ECO:0000313" key="4">
    <source>
        <dbReference type="EMBL" id="KDO68228.1"/>
    </source>
</evidence>
<dbReference type="PANTHER" id="PTHR31175:SF65">
    <property type="entry name" value="AUXIN-RESPONSIVE PROTEIN SAUR66-LIKE"/>
    <property type="match status" value="1"/>
</dbReference>
<dbReference type="GO" id="GO:0009733">
    <property type="term" value="P:response to auxin"/>
    <property type="evidence" value="ECO:0007669"/>
    <property type="project" value="InterPro"/>
</dbReference>
<dbReference type="STRING" id="2711.A0A067FLM1"/>
<dbReference type="Proteomes" id="UP000027120">
    <property type="component" value="Unassembled WGS sequence"/>
</dbReference>
<dbReference type="EMBL" id="KK784895">
    <property type="protein sequence ID" value="KDO68228.1"/>
    <property type="molecule type" value="Genomic_DNA"/>
</dbReference>
<protein>
    <submittedName>
        <fullName evidence="4">Uncharacterized protein</fullName>
    </submittedName>
</protein>
<dbReference type="AlphaFoldDB" id="A0A067FLM1"/>
<keyword evidence="5" id="KW-1185">Reference proteome</keyword>
<name>A0A067FLM1_CITSI</name>
<evidence type="ECO:0000256" key="3">
    <source>
        <dbReference type="ARBA" id="ARBA00022604"/>
    </source>
</evidence>
<evidence type="ECO:0000256" key="1">
    <source>
        <dbReference type="ARBA" id="ARBA00006974"/>
    </source>
</evidence>
<comment type="similarity">
    <text evidence="1">Belongs to the ARG7 family.</text>
</comment>
<dbReference type="PANTHER" id="PTHR31175">
    <property type="entry name" value="AUXIN-RESPONSIVE FAMILY PROTEIN"/>
    <property type="match status" value="1"/>
</dbReference>